<protein>
    <recommendedName>
        <fullName evidence="8">ABC transmembrane type-1 domain-containing protein</fullName>
    </recommendedName>
</protein>
<dbReference type="GO" id="GO:0055085">
    <property type="term" value="P:transmembrane transport"/>
    <property type="evidence" value="ECO:0007669"/>
    <property type="project" value="InterPro"/>
</dbReference>
<evidence type="ECO:0000256" key="2">
    <source>
        <dbReference type="ARBA" id="ARBA00022448"/>
    </source>
</evidence>
<feature type="domain" description="ABC transmembrane type-1" evidence="8">
    <location>
        <begin position="53"/>
        <end position="237"/>
    </location>
</feature>
<evidence type="ECO:0000256" key="5">
    <source>
        <dbReference type="ARBA" id="ARBA00022989"/>
    </source>
</evidence>
<dbReference type="PANTHER" id="PTHR30151:SF20">
    <property type="entry name" value="ABC TRANSPORTER PERMEASE PROTEIN HI_0355-RELATED"/>
    <property type="match status" value="1"/>
</dbReference>
<evidence type="ECO:0000256" key="3">
    <source>
        <dbReference type="ARBA" id="ARBA00022475"/>
    </source>
</evidence>
<evidence type="ECO:0000256" key="4">
    <source>
        <dbReference type="ARBA" id="ARBA00022692"/>
    </source>
</evidence>
<feature type="transmembrane region" description="Helical" evidence="7">
    <location>
        <begin position="219"/>
        <end position="240"/>
    </location>
</feature>
<reference evidence="9" key="1">
    <citation type="submission" date="2018-05" db="EMBL/GenBank/DDBJ databases">
        <authorList>
            <person name="Lanie J.A."/>
            <person name="Ng W.-L."/>
            <person name="Kazmierczak K.M."/>
            <person name="Andrzejewski T.M."/>
            <person name="Davidsen T.M."/>
            <person name="Wayne K.J."/>
            <person name="Tettelin H."/>
            <person name="Glass J.I."/>
            <person name="Rusch D."/>
            <person name="Podicherti R."/>
            <person name="Tsui H.-C.T."/>
            <person name="Winkler M.E."/>
        </authorList>
    </citation>
    <scope>NUCLEOTIDE SEQUENCE</scope>
</reference>
<dbReference type="PANTHER" id="PTHR30151">
    <property type="entry name" value="ALKANE SULFONATE ABC TRANSPORTER-RELATED, MEMBRANE SUBUNIT"/>
    <property type="match status" value="1"/>
</dbReference>
<feature type="transmembrane region" description="Helical" evidence="7">
    <location>
        <begin position="176"/>
        <end position="199"/>
    </location>
</feature>
<comment type="subcellular location">
    <subcellularLocation>
        <location evidence="1">Cell membrane</location>
        <topology evidence="1">Multi-pass membrane protein</topology>
    </subcellularLocation>
</comment>
<evidence type="ECO:0000259" key="8">
    <source>
        <dbReference type="PROSITE" id="PS50928"/>
    </source>
</evidence>
<keyword evidence="5 7" id="KW-1133">Transmembrane helix</keyword>
<dbReference type="PROSITE" id="PS50928">
    <property type="entry name" value="ABC_TM1"/>
    <property type="match status" value="1"/>
</dbReference>
<feature type="transmembrane region" description="Helical" evidence="7">
    <location>
        <begin position="92"/>
        <end position="117"/>
    </location>
</feature>
<organism evidence="9">
    <name type="scientific">marine metagenome</name>
    <dbReference type="NCBI Taxonomy" id="408172"/>
    <lineage>
        <taxon>unclassified sequences</taxon>
        <taxon>metagenomes</taxon>
        <taxon>ecological metagenomes</taxon>
    </lineage>
</organism>
<dbReference type="AlphaFoldDB" id="A0A381MZY7"/>
<proteinExistence type="predicted"/>
<feature type="transmembrane region" description="Helical" evidence="7">
    <location>
        <begin position="7"/>
        <end position="29"/>
    </location>
</feature>
<feature type="transmembrane region" description="Helical" evidence="7">
    <location>
        <begin position="123"/>
        <end position="142"/>
    </location>
</feature>
<feature type="transmembrane region" description="Helical" evidence="7">
    <location>
        <begin position="64"/>
        <end position="85"/>
    </location>
</feature>
<gene>
    <name evidence="9" type="ORF">METZ01_LOCUS721</name>
</gene>
<evidence type="ECO:0000256" key="7">
    <source>
        <dbReference type="SAM" id="Phobius"/>
    </source>
</evidence>
<keyword evidence="4 7" id="KW-0812">Transmembrane</keyword>
<dbReference type="Gene3D" id="1.10.3720.10">
    <property type="entry name" value="MetI-like"/>
    <property type="match status" value="1"/>
</dbReference>
<keyword evidence="2" id="KW-0813">Transport</keyword>
<keyword evidence="3" id="KW-1003">Cell membrane</keyword>
<dbReference type="CDD" id="cd06261">
    <property type="entry name" value="TM_PBP2"/>
    <property type="match status" value="1"/>
</dbReference>
<evidence type="ECO:0000313" key="9">
    <source>
        <dbReference type="EMBL" id="SUZ47867.1"/>
    </source>
</evidence>
<dbReference type="InterPro" id="IPR000515">
    <property type="entry name" value="MetI-like"/>
</dbReference>
<keyword evidence="6 7" id="KW-0472">Membrane</keyword>
<evidence type="ECO:0000256" key="1">
    <source>
        <dbReference type="ARBA" id="ARBA00004651"/>
    </source>
</evidence>
<accession>A0A381MZY7</accession>
<dbReference type="SUPFAM" id="SSF161098">
    <property type="entry name" value="MetI-like"/>
    <property type="match status" value="1"/>
</dbReference>
<name>A0A381MZY7_9ZZZZ</name>
<dbReference type="InterPro" id="IPR035906">
    <property type="entry name" value="MetI-like_sf"/>
</dbReference>
<dbReference type="GO" id="GO:0005886">
    <property type="term" value="C:plasma membrane"/>
    <property type="evidence" value="ECO:0007669"/>
    <property type="project" value="UniProtKB-SubCell"/>
</dbReference>
<sequence>MWQAVKNWYPAILTFAVLIVVWELCVWFLEIQRWLLPPPTIIFQELIDSIGLLTRHAGITVVEIIMGFAVSLMIGVALASGIVWSRAMERSVYPIIIASQTIPIFTLAPLLIIWVGTDIMSKVIVVVLFTFFPLVVSLVTGLRSVDSESVDMFRTLGATNAQIFRKLMIPTALPNFFAGMKVAAVVSVIGAVIGEWVGASGGLGWLMKLSGPQFQTARVFAAIVVLSVVAITLFAVIVAIEKWSLRKYPSTLNQAKNLGE</sequence>
<dbReference type="Pfam" id="PF00528">
    <property type="entry name" value="BPD_transp_1"/>
    <property type="match status" value="1"/>
</dbReference>
<dbReference type="EMBL" id="UINC01000039">
    <property type="protein sequence ID" value="SUZ47867.1"/>
    <property type="molecule type" value="Genomic_DNA"/>
</dbReference>
<evidence type="ECO:0000256" key="6">
    <source>
        <dbReference type="ARBA" id="ARBA00023136"/>
    </source>
</evidence>